<dbReference type="NCBIfam" id="TIGR00675">
    <property type="entry name" value="dcm"/>
    <property type="match status" value="1"/>
</dbReference>
<dbReference type="PANTHER" id="PTHR10629:SF52">
    <property type="entry name" value="DNA (CYTOSINE-5)-METHYLTRANSFERASE 1"/>
    <property type="match status" value="1"/>
</dbReference>
<dbReference type="SUPFAM" id="SSF53335">
    <property type="entry name" value="S-adenosyl-L-methionine-dependent methyltransferases"/>
    <property type="match status" value="1"/>
</dbReference>
<sequence>MTKLNCVDLFAGAGGLSEGFKQAGFNTIAANEIENDFSKTFKLNHPEAKVFTEDIRNISVKDFQKQCGINGIEVDVLIGGPPCQGFSMAGRRDPKDPRNSLFMEYIRFVKELKPKYFVMENVPGILTMKNSKGKLVHEIIESEFRKIGYQVKHKKLLSADYGVPQKRRRVVFIGTRTKKPISFPKQTHTEKPELKINGFQTQSWLGVETILLDKTDVPESYFHSKKMINGFKKRKEMNKKKGNGFGWQILDPKKPSYTISARYWKDGSDALVKYTETQIRMLTEKEVARIQTFPDDYQFYGSKRSVYTQIGNAVPVLMAKAIAEEIKKYLV</sequence>
<dbReference type="EC" id="2.1.1.37" evidence="1"/>
<keyword evidence="3 6" id="KW-0808">Transferase</keyword>
<keyword evidence="4" id="KW-0949">S-adenosyl-L-methionine</keyword>
<evidence type="ECO:0000256" key="5">
    <source>
        <dbReference type="RuleBase" id="RU000416"/>
    </source>
</evidence>
<accession>A0A7K4BYS6</accession>
<dbReference type="InterPro" id="IPR001525">
    <property type="entry name" value="C5_MeTfrase"/>
</dbReference>
<proteinExistence type="inferred from homology"/>
<evidence type="ECO:0000256" key="1">
    <source>
        <dbReference type="ARBA" id="ARBA00011975"/>
    </source>
</evidence>
<evidence type="ECO:0000256" key="3">
    <source>
        <dbReference type="ARBA" id="ARBA00022679"/>
    </source>
</evidence>
<dbReference type="Gene3D" id="3.40.50.150">
    <property type="entry name" value="Vaccinia Virus protein VP39"/>
    <property type="match status" value="1"/>
</dbReference>
<protein>
    <recommendedName>
        <fullName evidence="1">DNA (cytosine-5-)-methyltransferase</fullName>
        <ecNumber evidence="1">2.1.1.37</ecNumber>
    </recommendedName>
</protein>
<dbReference type="InterPro" id="IPR029063">
    <property type="entry name" value="SAM-dependent_MTases_sf"/>
</dbReference>
<dbReference type="InterPro" id="IPR050390">
    <property type="entry name" value="C5-Methyltransferase"/>
</dbReference>
<comment type="similarity">
    <text evidence="5">Belongs to the class I-like SAM-binding methyltransferase superfamily. C5-methyltransferase family.</text>
</comment>
<dbReference type="GO" id="GO:0044027">
    <property type="term" value="P:negative regulation of gene expression via chromosomal CpG island methylation"/>
    <property type="evidence" value="ECO:0007669"/>
    <property type="project" value="TreeGrafter"/>
</dbReference>
<dbReference type="Gene3D" id="3.90.120.10">
    <property type="entry name" value="DNA Methylase, subunit A, domain 2"/>
    <property type="match status" value="1"/>
</dbReference>
<dbReference type="GO" id="GO:0003886">
    <property type="term" value="F:DNA (cytosine-5-)-methyltransferase activity"/>
    <property type="evidence" value="ECO:0007669"/>
    <property type="project" value="UniProtKB-EC"/>
</dbReference>
<evidence type="ECO:0000256" key="2">
    <source>
        <dbReference type="ARBA" id="ARBA00022603"/>
    </source>
</evidence>
<dbReference type="GO" id="GO:0032259">
    <property type="term" value="P:methylation"/>
    <property type="evidence" value="ECO:0007669"/>
    <property type="project" value="UniProtKB-KW"/>
</dbReference>
<name>A0A7K4BYS6_9ARCH</name>
<dbReference type="InterPro" id="IPR031303">
    <property type="entry name" value="C5_meth_CS"/>
</dbReference>
<dbReference type="PANTHER" id="PTHR10629">
    <property type="entry name" value="CYTOSINE-SPECIFIC METHYLTRANSFERASE"/>
    <property type="match status" value="1"/>
</dbReference>
<organism evidence="6 7">
    <name type="scientific">Candidatus Iainarchaeum sp</name>
    <dbReference type="NCBI Taxonomy" id="3101447"/>
    <lineage>
        <taxon>Archaea</taxon>
        <taxon>Candidatus Iainarchaeota</taxon>
        <taxon>Candidatus Iainarchaeia</taxon>
        <taxon>Candidatus Iainarchaeales</taxon>
        <taxon>Candidatus Iainarchaeaceae</taxon>
        <taxon>Candidatus Iainarchaeum</taxon>
    </lineage>
</organism>
<dbReference type="PRINTS" id="PR00105">
    <property type="entry name" value="C5METTRFRASE"/>
</dbReference>
<dbReference type="CDD" id="cd00315">
    <property type="entry name" value="Cyt_C5_DNA_methylase"/>
    <property type="match status" value="1"/>
</dbReference>
<dbReference type="PROSITE" id="PS00095">
    <property type="entry name" value="C5_MTASE_2"/>
    <property type="match status" value="1"/>
</dbReference>
<keyword evidence="2 6" id="KW-0489">Methyltransferase</keyword>
<reference evidence="6 7" key="1">
    <citation type="journal article" date="2020" name="Biotechnol. Biofuels">
        <title>New insights from the biogas microbiome by comprehensive genome-resolved metagenomics of nearly 1600 species originating from multiple anaerobic digesters.</title>
        <authorList>
            <person name="Campanaro S."/>
            <person name="Treu L."/>
            <person name="Rodriguez-R L.M."/>
            <person name="Kovalovszki A."/>
            <person name="Ziels R.M."/>
            <person name="Maus I."/>
            <person name="Zhu X."/>
            <person name="Kougias P.G."/>
            <person name="Basile A."/>
            <person name="Luo G."/>
            <person name="Schluter A."/>
            <person name="Konstantinidis K.T."/>
            <person name="Angelidaki I."/>
        </authorList>
    </citation>
    <scope>NUCLEOTIDE SEQUENCE [LARGE SCALE GENOMIC DNA]</scope>
    <source>
        <strain evidence="6">AS22ysBPME_79</strain>
    </source>
</reference>
<evidence type="ECO:0000256" key="4">
    <source>
        <dbReference type="ARBA" id="ARBA00022691"/>
    </source>
</evidence>
<dbReference type="AlphaFoldDB" id="A0A7K4BYS6"/>
<dbReference type="PROSITE" id="PS00094">
    <property type="entry name" value="C5_MTASE_1"/>
    <property type="match status" value="1"/>
</dbReference>
<comment type="caution">
    <text evidence="6">The sequence shown here is derived from an EMBL/GenBank/DDBJ whole genome shotgun (WGS) entry which is preliminary data.</text>
</comment>
<dbReference type="GO" id="GO:0003677">
    <property type="term" value="F:DNA binding"/>
    <property type="evidence" value="ECO:0007669"/>
    <property type="project" value="TreeGrafter"/>
</dbReference>
<dbReference type="PROSITE" id="PS51679">
    <property type="entry name" value="SAM_MT_C5"/>
    <property type="match status" value="1"/>
</dbReference>
<evidence type="ECO:0000313" key="6">
    <source>
        <dbReference type="EMBL" id="NMA44387.1"/>
    </source>
</evidence>
<dbReference type="InterPro" id="IPR018117">
    <property type="entry name" value="C5_DNA_meth_AS"/>
</dbReference>
<dbReference type="EMBL" id="JAAZKV010000009">
    <property type="protein sequence ID" value="NMA44387.1"/>
    <property type="molecule type" value="Genomic_DNA"/>
</dbReference>
<dbReference type="Pfam" id="PF00145">
    <property type="entry name" value="DNA_methylase"/>
    <property type="match status" value="1"/>
</dbReference>
<evidence type="ECO:0000313" key="7">
    <source>
        <dbReference type="Proteomes" id="UP000526302"/>
    </source>
</evidence>
<dbReference type="Proteomes" id="UP000526302">
    <property type="component" value="Unassembled WGS sequence"/>
</dbReference>
<gene>
    <name evidence="6" type="ORF">GX950_01065</name>
</gene>